<name>A0A5C6DC45_9BACT</name>
<evidence type="ECO:0000313" key="1">
    <source>
        <dbReference type="EMBL" id="TWU34330.1"/>
    </source>
</evidence>
<dbReference type="AlphaFoldDB" id="A0A5C6DC45"/>
<sequence>MRRPRGRADSFATDEDTWDREPSAIVVDAIVIGRSKSNRDMHLSLDVVVEFTARWTNEACRSKRSDSLDMVKSQLLVGR</sequence>
<dbReference type="EMBL" id="SJPV01000008">
    <property type="protein sequence ID" value="TWU34330.1"/>
    <property type="molecule type" value="Genomic_DNA"/>
</dbReference>
<gene>
    <name evidence="1" type="ORF">Poly41_44770</name>
</gene>
<proteinExistence type="predicted"/>
<organism evidence="1 2">
    <name type="scientific">Novipirellula artificiosorum</name>
    <dbReference type="NCBI Taxonomy" id="2528016"/>
    <lineage>
        <taxon>Bacteria</taxon>
        <taxon>Pseudomonadati</taxon>
        <taxon>Planctomycetota</taxon>
        <taxon>Planctomycetia</taxon>
        <taxon>Pirellulales</taxon>
        <taxon>Pirellulaceae</taxon>
        <taxon>Novipirellula</taxon>
    </lineage>
</organism>
<protein>
    <submittedName>
        <fullName evidence="1">Uncharacterized protein</fullName>
    </submittedName>
</protein>
<dbReference type="Proteomes" id="UP000319143">
    <property type="component" value="Unassembled WGS sequence"/>
</dbReference>
<accession>A0A5C6DC45</accession>
<reference evidence="1 2" key="1">
    <citation type="submission" date="2019-02" db="EMBL/GenBank/DDBJ databases">
        <title>Deep-cultivation of Planctomycetes and their phenomic and genomic characterization uncovers novel biology.</title>
        <authorList>
            <person name="Wiegand S."/>
            <person name="Jogler M."/>
            <person name="Boedeker C."/>
            <person name="Pinto D."/>
            <person name="Vollmers J."/>
            <person name="Rivas-Marin E."/>
            <person name="Kohn T."/>
            <person name="Peeters S.H."/>
            <person name="Heuer A."/>
            <person name="Rast P."/>
            <person name="Oberbeckmann S."/>
            <person name="Bunk B."/>
            <person name="Jeske O."/>
            <person name="Meyerdierks A."/>
            <person name="Storesund J.E."/>
            <person name="Kallscheuer N."/>
            <person name="Luecker S."/>
            <person name="Lage O.M."/>
            <person name="Pohl T."/>
            <person name="Merkel B.J."/>
            <person name="Hornburger P."/>
            <person name="Mueller R.-W."/>
            <person name="Bruemmer F."/>
            <person name="Labrenz M."/>
            <person name="Spormann A.M."/>
            <person name="Op Den Camp H."/>
            <person name="Overmann J."/>
            <person name="Amann R."/>
            <person name="Jetten M.S.M."/>
            <person name="Mascher T."/>
            <person name="Medema M.H."/>
            <person name="Devos D.P."/>
            <person name="Kaster A.-K."/>
            <person name="Ovreas L."/>
            <person name="Rohde M."/>
            <person name="Galperin M.Y."/>
            <person name="Jogler C."/>
        </authorList>
    </citation>
    <scope>NUCLEOTIDE SEQUENCE [LARGE SCALE GENOMIC DNA]</scope>
    <source>
        <strain evidence="1 2">Poly41</strain>
    </source>
</reference>
<comment type="caution">
    <text evidence="1">The sequence shown here is derived from an EMBL/GenBank/DDBJ whole genome shotgun (WGS) entry which is preliminary data.</text>
</comment>
<evidence type="ECO:0000313" key="2">
    <source>
        <dbReference type="Proteomes" id="UP000319143"/>
    </source>
</evidence>
<keyword evidence="2" id="KW-1185">Reference proteome</keyword>